<comment type="caution">
    <text evidence="6">The sequence shown here is derived from an EMBL/GenBank/DDBJ whole genome shotgun (WGS) entry which is preliminary data.</text>
</comment>
<evidence type="ECO:0000256" key="4">
    <source>
        <dbReference type="PROSITE-ProRule" id="PRU00175"/>
    </source>
</evidence>
<gene>
    <name evidence="6" type="ORF">MHBO_002800</name>
</gene>
<evidence type="ECO:0000256" key="3">
    <source>
        <dbReference type="ARBA" id="ARBA00022833"/>
    </source>
</evidence>
<dbReference type="Gene3D" id="3.30.40.10">
    <property type="entry name" value="Zinc/RING finger domain, C3HC4 (zinc finger)"/>
    <property type="match status" value="1"/>
</dbReference>
<dbReference type="InterPro" id="IPR011016">
    <property type="entry name" value="Znf_RING-CH"/>
</dbReference>
<dbReference type="SMART" id="SM00744">
    <property type="entry name" value="RINGv"/>
    <property type="match status" value="1"/>
</dbReference>
<dbReference type="InterPro" id="IPR051834">
    <property type="entry name" value="RING_finger_E3_ligase"/>
</dbReference>
<organism evidence="6 7">
    <name type="scientific">Bonamia ostreae</name>
    <dbReference type="NCBI Taxonomy" id="126728"/>
    <lineage>
        <taxon>Eukaryota</taxon>
        <taxon>Sar</taxon>
        <taxon>Rhizaria</taxon>
        <taxon>Endomyxa</taxon>
        <taxon>Ascetosporea</taxon>
        <taxon>Haplosporida</taxon>
        <taxon>Bonamia</taxon>
    </lineage>
</organism>
<dbReference type="InterPro" id="IPR013083">
    <property type="entry name" value="Znf_RING/FYVE/PHD"/>
</dbReference>
<feature type="domain" description="RING-type" evidence="5">
    <location>
        <begin position="346"/>
        <end position="387"/>
    </location>
</feature>
<dbReference type="SMART" id="SM00184">
    <property type="entry name" value="RING"/>
    <property type="match status" value="1"/>
</dbReference>
<evidence type="ECO:0000313" key="7">
    <source>
        <dbReference type="Proteomes" id="UP001439008"/>
    </source>
</evidence>
<dbReference type="InterPro" id="IPR001841">
    <property type="entry name" value="Znf_RING"/>
</dbReference>
<dbReference type="Pfam" id="PF13639">
    <property type="entry name" value="zf-RING_2"/>
    <property type="match status" value="1"/>
</dbReference>
<evidence type="ECO:0000259" key="5">
    <source>
        <dbReference type="PROSITE" id="PS50089"/>
    </source>
</evidence>
<sequence>DGKVKCQRCNLNLTDFKKDGKNDLRYISFGLSKNSNFLKIAIINDGHIDQNSIDTENLKATIVSQLTDQSSRHLTKNEIIRQKNRPILKIVASSPPKGLLKDETVVKLETSGNSLSLLGGGEARKVVLRPTFSTISHNLRRISQIGIKRDLHKRKEELHLAKDDSLVLKGMEFVISEVEPREGGFLSRRTQISIESTVPDLEKAHLLPFEETLPEDQRSASGQFIGEEFIITNYLRRHFLHRRRLLRENEFVTIEGAVFMVVAAEPAQGVVTCETKFFAEGNFLSLRNVRRIFNSILITFANLFTLFQDSESASTRRPTIHFNLMFQERTLTSEDVQRTKENDERCTICLEEYEENDVIMTLPCFHCYHSECINTWLNRDRTCPVCKHSVY</sequence>
<dbReference type="PROSITE" id="PS50089">
    <property type="entry name" value="ZF_RING_2"/>
    <property type="match status" value="1"/>
</dbReference>
<evidence type="ECO:0000313" key="6">
    <source>
        <dbReference type="EMBL" id="MES1921243.1"/>
    </source>
</evidence>
<accession>A0ABV2ANM3</accession>
<dbReference type="PANTHER" id="PTHR45931:SF3">
    <property type="entry name" value="RING ZINC FINGER-CONTAINING PROTEIN"/>
    <property type="match status" value="1"/>
</dbReference>
<dbReference type="Proteomes" id="UP001439008">
    <property type="component" value="Unassembled WGS sequence"/>
</dbReference>
<keyword evidence="2 4" id="KW-0863">Zinc-finger</keyword>
<keyword evidence="7" id="KW-1185">Reference proteome</keyword>
<proteinExistence type="predicted"/>
<dbReference type="SUPFAM" id="SSF57850">
    <property type="entry name" value="RING/U-box"/>
    <property type="match status" value="1"/>
</dbReference>
<dbReference type="Gene3D" id="3.10.330.10">
    <property type="match status" value="1"/>
</dbReference>
<protein>
    <recommendedName>
        <fullName evidence="5">RING-type domain-containing protein</fullName>
    </recommendedName>
</protein>
<dbReference type="PANTHER" id="PTHR45931">
    <property type="entry name" value="SI:CH211-59O9.10"/>
    <property type="match status" value="1"/>
</dbReference>
<keyword evidence="3" id="KW-0862">Zinc</keyword>
<name>A0ABV2ANM3_9EUKA</name>
<feature type="non-terminal residue" evidence="6">
    <location>
        <position position="1"/>
    </location>
</feature>
<dbReference type="EMBL" id="JBDODL010001182">
    <property type="protein sequence ID" value="MES1921243.1"/>
    <property type="molecule type" value="Genomic_DNA"/>
</dbReference>
<evidence type="ECO:0000256" key="1">
    <source>
        <dbReference type="ARBA" id="ARBA00022723"/>
    </source>
</evidence>
<reference evidence="6 7" key="1">
    <citation type="journal article" date="2024" name="BMC Biol.">
        <title>Comparative genomics of Ascetosporea gives new insight into the evolutionary basis for animal parasitism in Rhizaria.</title>
        <authorList>
            <person name="Hiltunen Thoren M."/>
            <person name="Onut-Brannstrom I."/>
            <person name="Alfjorden A."/>
            <person name="Peckova H."/>
            <person name="Swords F."/>
            <person name="Hooper C."/>
            <person name="Holzer A.S."/>
            <person name="Bass D."/>
            <person name="Burki F."/>
        </authorList>
    </citation>
    <scope>NUCLEOTIDE SEQUENCE [LARGE SCALE GENOMIC DNA]</scope>
    <source>
        <strain evidence="6">20-A016</strain>
    </source>
</reference>
<keyword evidence="1" id="KW-0479">Metal-binding</keyword>
<evidence type="ECO:0000256" key="2">
    <source>
        <dbReference type="ARBA" id="ARBA00022771"/>
    </source>
</evidence>